<reference evidence="16 17" key="1">
    <citation type="submission" date="2015-01" db="EMBL/GenBank/DDBJ databases">
        <title>Genome of allotetraploid Gossypium barbadense reveals genomic plasticity and fiber elongation in cotton evolution.</title>
        <authorList>
            <person name="Chen X."/>
            <person name="Liu X."/>
            <person name="Zhao B."/>
            <person name="Zheng H."/>
            <person name="Hu Y."/>
            <person name="Lu G."/>
            <person name="Yang C."/>
            <person name="Chen J."/>
            <person name="Shan C."/>
            <person name="Zhang L."/>
            <person name="Zhou Y."/>
            <person name="Wang L."/>
            <person name="Guo W."/>
            <person name="Bai Y."/>
            <person name="Ruan J."/>
            <person name="Shangguan X."/>
            <person name="Mao Y."/>
            <person name="Jiang J."/>
            <person name="Zhu Y."/>
            <person name="Lei J."/>
            <person name="Kang H."/>
            <person name="Chen S."/>
            <person name="He X."/>
            <person name="Wang R."/>
            <person name="Wang Y."/>
            <person name="Chen J."/>
            <person name="Wang L."/>
            <person name="Yu S."/>
            <person name="Wang B."/>
            <person name="Wei J."/>
            <person name="Song S."/>
            <person name="Lu X."/>
            <person name="Gao Z."/>
            <person name="Gu W."/>
            <person name="Deng X."/>
            <person name="Ma D."/>
            <person name="Wang S."/>
            <person name="Liang W."/>
            <person name="Fang L."/>
            <person name="Cai C."/>
            <person name="Zhu X."/>
            <person name="Zhou B."/>
            <person name="Zhang Y."/>
            <person name="Chen Z."/>
            <person name="Xu S."/>
            <person name="Zhu R."/>
            <person name="Wang S."/>
            <person name="Zhang T."/>
            <person name="Zhao G."/>
        </authorList>
    </citation>
    <scope>NUCLEOTIDE SEQUENCE [LARGE SCALE GENOMIC DNA]</scope>
    <source>
        <strain evidence="17">cv. Xinhai21</strain>
        <tissue evidence="16">Leaf</tissue>
    </source>
</reference>
<dbReference type="Pfam" id="PF17907">
    <property type="entry name" value="AWS"/>
    <property type="match status" value="1"/>
</dbReference>
<dbReference type="GO" id="GO:0005694">
    <property type="term" value="C:chromosome"/>
    <property type="evidence" value="ECO:0007669"/>
    <property type="project" value="UniProtKB-SubCell"/>
</dbReference>
<dbReference type="Gene3D" id="3.30.40.100">
    <property type="match status" value="1"/>
</dbReference>
<keyword evidence="3" id="KW-0158">Chromosome</keyword>
<sequence length="2196" mass="241956">MCLCESTALVNEPLSVVASAEQHSCSESMENLVPEPRDCIISDSSGDSTGNRYDDTVIYLEENRGESDGDSAGYSCENHCENVDCSGLKELLGARIEDHVACLNVSQGKIDVHNSENDQLCLENRLFSGKYVPTAINGSLGLSQDEYSACLSSGTEIETEICNRIQSVKDSNLTLESIAIAGCRSGCAQQNGQNDNNIVRGPLLDWKNCASSMIKSVTSSEISAICCAQTLSSLQGSGDSVSSCDWLNQKDEMSSRDFSLEGFNKAVETKSIGDTYSELLASKGCASSFETLHSAESLCTKQNAQTDNKNFIVLSGDSVAKVSEERTGIAAGAKVETSSEIMNAGDSFELSENSLCDKLVSLSCHPFDIVENGLSGRLDPPDCLTKGAYAALNSSSSIDFCGQRQNEGKVVVKADCVSEVKHHPTESSSSRRGGRKDKSSQKTNAKTRNCRNKLQRPPESIELHFRASRRKRSCSSRPGRSSIQELFSNITQFLEPCDDPEFNEVQNQKPSNARDGQGSRKSCKDQSGQSIKGSGGLSKSSTSCLRFRIKVGKGVGPSNLNSVVAEVVNLPVSVDTSFSIYGKGTGLQFPKLANVAEDKVGELGIERQFLNKEDQEKVKTCLDASFMDLKLTNNVSGSAEYLKKSAEDALGDYLVSKPNAVAESSGRAIDNKYSGSGTSPDSLVINSIPDAQVGLIHQEELHDPALNNSGFLASPGGVKSSKVSKKGKKDNHRSPRTVCLRKPKSSNNCRGRTKTRDNEFISNKAISSSAGANSSRGNGLGVSEESMKMDINMDAKACCSHHVPETKKFKNLSSSKDTLNQLSKSSKSQAVRKGRSKVSDSAGSRKGNACKQWGGELKSVSKIKVKEKGSNQEIVTRGGKHPLTGNHISDDFENSDTGNRSASAYMINIDSVSDVIKQHTQPDNAWVCCDDYHKWRRIPVTLLNSIDEACRWICGDNTDKTFADCSIPQEKSNADINAELGVSDAEEDGCDGLNYKEFEKGFNNKRVTVPPPSHFWRIDSNKFLHRGCKTQTIDEIMICHCKRPPDGNLGCGDECLNRMLNIECVQDTCPCGELCSNQQFQKRKYAKMMSDRFGRKGFGLRMLENISAGQFLIEYVGEAKSPNILLNGACLKQCSAVSWLVLDMQAYEARQKEYASRGQRHFYFMTLNGSEKAYRPSRCGPPALMFGRDQVDRVRISSYNPAQSDHLVKPVSRHDTSLEKPCCDQLARETPLESIEVNSVPAGIFCSDLEMTRLALVTHHYNSVQSDRLAKPVSRHDTLLEKPCCDQLARETPLERILVNSVPAGIFRSGKKPGHIQKFCLLHNSFGTSCFTLFRPISSILLEFKVIGAYVKGNLGRFINHSCDPNCRTEKWMVNGEICIGLFALRDIKKLVNPKKGRVKSQESNLKAKLEQAESDVYAGEEITFDYNYVRVFGAAAKKCHCGSSHCRGYIGCDSLSEGVIVYDDSDEESPEPMMLEDGETWNGYANVISRYSPFVGAEMQPVERVITYGVRKLEKVPEAEGSVYHSASASSKLDISAEIEDLQGNFQLPIQPEEVSPLAAPYEAVQQDDTIEHKAMKKTSRLIHILDTSLNMSDNKLPSVIIDANKESKFNTAEDKQVPPKSHPLMKTSCLSSSHKKGKLSSNSLNGTKVRMISEKSQVPAFKLKKFLESSSSCRFEAVEEKLNELLDSEGGITKRKDASKGYLKLLLLTATSGDSCNGEAIQSTRELSMILDALLKTKSRLVLTDIIDKNGLQMLHNIMKKYRRDFNKIPVLRKLLKVLEYLARRKILTVERINGGPPCAGRESFLESILSFTEHNDKTVHEIARNFRDTWIPKPLRKHSYRDKVERRMELRRYLDCNRVSASHNHLRDQAIRSTEAITVVKTTTLDNSHEICSSSPTGVCQTNGTKIRKRKSRWDQPAETEKIDSRSPKKHEYSQLTILGKPTSNHMNKMSRWDKECHDILCKGEAVNVVNGKHSASLVSSTAALTATSFPQPKTCQLKCPEMTIAHPQTRLISRLPVSYGIPLPIVQQFGAPKDESVESWAIAPGMPFHPYPPLPPSPCPHGKKDTPPVCAANSIGNNNDAKDEQQDCCRPATSYPDNSIRSTARCNEPNSEIPCANIQRTSKRTRESSNDLVTLKVALVFTVPWKTNIGLNLDQRCHSWWGRDLYMSDLVPFLVTQVLMAGGTSETIGVSY</sequence>
<keyword evidence="9" id="KW-0862">Zinc</keyword>
<proteinExistence type="predicted"/>
<evidence type="ECO:0000256" key="8">
    <source>
        <dbReference type="ARBA" id="ARBA00022771"/>
    </source>
</evidence>
<feature type="region of interest" description="Disordered" evidence="11">
    <location>
        <begin position="1900"/>
        <end position="1935"/>
    </location>
</feature>
<evidence type="ECO:0000259" key="12">
    <source>
        <dbReference type="PROSITE" id="PS50280"/>
    </source>
</evidence>
<comment type="subcellular location">
    <subcellularLocation>
        <location evidence="2">Chromosome</location>
    </subcellularLocation>
    <subcellularLocation>
        <location evidence="1">Nucleus</location>
    </subcellularLocation>
</comment>
<evidence type="ECO:0000256" key="10">
    <source>
        <dbReference type="ARBA" id="ARBA00023242"/>
    </source>
</evidence>
<feature type="region of interest" description="Disordered" evidence="11">
    <location>
        <begin position="1613"/>
        <end position="1645"/>
    </location>
</feature>
<feature type="compositionally biased region" description="Low complexity" evidence="11">
    <location>
        <begin position="526"/>
        <end position="540"/>
    </location>
</feature>
<feature type="region of interest" description="Disordered" evidence="11">
    <location>
        <begin position="706"/>
        <end position="782"/>
    </location>
</feature>
<dbReference type="PROSITE" id="PS50868">
    <property type="entry name" value="POST_SET"/>
    <property type="match status" value="1"/>
</dbReference>
<evidence type="ECO:0000256" key="7">
    <source>
        <dbReference type="ARBA" id="ARBA00022723"/>
    </source>
</evidence>
<dbReference type="Gene3D" id="2.170.270.10">
    <property type="entry name" value="SET domain"/>
    <property type="match status" value="2"/>
</dbReference>
<feature type="region of interest" description="Disordered" evidence="11">
    <location>
        <begin position="809"/>
        <end position="851"/>
    </location>
</feature>
<organism evidence="16 17">
    <name type="scientific">Gossypium barbadense</name>
    <name type="common">Sea Island cotton</name>
    <name type="synonym">Hibiscus barbadensis</name>
    <dbReference type="NCBI Taxonomy" id="3634"/>
    <lineage>
        <taxon>Eukaryota</taxon>
        <taxon>Viridiplantae</taxon>
        <taxon>Streptophyta</taxon>
        <taxon>Embryophyta</taxon>
        <taxon>Tracheophyta</taxon>
        <taxon>Spermatophyta</taxon>
        <taxon>Magnoliopsida</taxon>
        <taxon>eudicotyledons</taxon>
        <taxon>Gunneridae</taxon>
        <taxon>Pentapetalae</taxon>
        <taxon>rosids</taxon>
        <taxon>malvids</taxon>
        <taxon>Malvales</taxon>
        <taxon>Malvaceae</taxon>
        <taxon>Malvoideae</taxon>
        <taxon>Gossypium</taxon>
    </lineage>
</organism>
<accession>A0A2P5WKG3</accession>
<evidence type="ECO:0000256" key="9">
    <source>
        <dbReference type="ARBA" id="ARBA00022833"/>
    </source>
</evidence>
<dbReference type="SMART" id="SM00570">
    <property type="entry name" value="AWS"/>
    <property type="match status" value="1"/>
</dbReference>
<dbReference type="PANTHER" id="PTHR22884">
    <property type="entry name" value="SET DOMAIN PROTEINS"/>
    <property type="match status" value="1"/>
</dbReference>
<keyword evidence="5" id="KW-0808">Transferase</keyword>
<keyword evidence="6" id="KW-0949">S-adenosyl-L-methionine</keyword>
<evidence type="ECO:0000313" key="16">
    <source>
        <dbReference type="EMBL" id="PPR91582.1"/>
    </source>
</evidence>
<evidence type="ECO:0000259" key="13">
    <source>
        <dbReference type="PROSITE" id="PS50868"/>
    </source>
</evidence>
<feature type="compositionally biased region" description="Basic and acidic residues" evidence="11">
    <location>
        <begin position="1916"/>
        <end position="1935"/>
    </location>
</feature>
<feature type="compositionally biased region" description="Low complexity" evidence="11">
    <location>
        <begin position="762"/>
        <end position="777"/>
    </location>
</feature>
<keyword evidence="4" id="KW-0489">Methyltransferase</keyword>
<dbReference type="PROSITE" id="PS50280">
    <property type="entry name" value="SET"/>
    <property type="match status" value="1"/>
</dbReference>
<dbReference type="InterPro" id="IPR006560">
    <property type="entry name" value="AWS_dom"/>
</dbReference>
<feature type="region of interest" description="Disordered" evidence="11">
    <location>
        <begin position="498"/>
        <end position="540"/>
    </location>
</feature>
<dbReference type="Pfam" id="PF07496">
    <property type="entry name" value="zf-CW"/>
    <property type="match status" value="1"/>
</dbReference>
<keyword evidence="10" id="KW-0539">Nucleus</keyword>
<feature type="region of interest" description="Disordered" evidence="11">
    <location>
        <begin position="421"/>
        <end position="480"/>
    </location>
</feature>
<dbReference type="SMART" id="SM00317">
    <property type="entry name" value="SET"/>
    <property type="match status" value="1"/>
</dbReference>
<protein>
    <recommendedName>
        <fullName evidence="18">Histone-lysine N-methyltransferase</fullName>
    </recommendedName>
</protein>
<feature type="region of interest" description="Disordered" evidence="11">
    <location>
        <begin position="868"/>
        <end position="894"/>
    </location>
</feature>
<feature type="compositionally biased region" description="Polar residues" evidence="11">
    <location>
        <begin position="811"/>
        <end position="829"/>
    </location>
</feature>
<dbReference type="InterPro" id="IPR046341">
    <property type="entry name" value="SET_dom_sf"/>
</dbReference>
<dbReference type="PROSITE" id="PS51050">
    <property type="entry name" value="ZF_CW"/>
    <property type="match status" value="1"/>
</dbReference>
<dbReference type="SUPFAM" id="SSF82199">
    <property type="entry name" value="SET domain"/>
    <property type="match status" value="2"/>
</dbReference>
<dbReference type="GO" id="GO:0032259">
    <property type="term" value="P:methylation"/>
    <property type="evidence" value="ECO:0007669"/>
    <property type="project" value="UniProtKB-KW"/>
</dbReference>
<evidence type="ECO:0000256" key="1">
    <source>
        <dbReference type="ARBA" id="ARBA00004123"/>
    </source>
</evidence>
<keyword evidence="7" id="KW-0479">Metal-binding</keyword>
<dbReference type="Proteomes" id="UP000239757">
    <property type="component" value="Unassembled WGS sequence"/>
</dbReference>
<dbReference type="GO" id="GO:0005634">
    <property type="term" value="C:nucleus"/>
    <property type="evidence" value="ECO:0007669"/>
    <property type="project" value="UniProtKB-SubCell"/>
</dbReference>
<feature type="compositionally biased region" description="Basic residues" evidence="11">
    <location>
        <begin position="722"/>
        <end position="744"/>
    </location>
</feature>
<feature type="domain" description="Post-SET" evidence="13">
    <location>
        <begin position="1436"/>
        <end position="1452"/>
    </location>
</feature>
<gene>
    <name evidence="16" type="ORF">GOBAR_AA29106</name>
</gene>
<evidence type="ECO:0000259" key="14">
    <source>
        <dbReference type="PROSITE" id="PS51050"/>
    </source>
</evidence>
<evidence type="ECO:0000256" key="5">
    <source>
        <dbReference type="ARBA" id="ARBA00022679"/>
    </source>
</evidence>
<dbReference type="SMART" id="SM00508">
    <property type="entry name" value="PostSET"/>
    <property type="match status" value="1"/>
</dbReference>
<dbReference type="InterPro" id="IPR001214">
    <property type="entry name" value="SET_dom"/>
</dbReference>
<dbReference type="GO" id="GO:0008270">
    <property type="term" value="F:zinc ion binding"/>
    <property type="evidence" value="ECO:0007669"/>
    <property type="project" value="UniProtKB-KW"/>
</dbReference>
<dbReference type="OrthoDB" id="422362at2759"/>
<evidence type="ECO:0000256" key="11">
    <source>
        <dbReference type="SAM" id="MobiDB-lite"/>
    </source>
</evidence>
<evidence type="ECO:0000256" key="3">
    <source>
        <dbReference type="ARBA" id="ARBA00022454"/>
    </source>
</evidence>
<evidence type="ECO:0000256" key="2">
    <source>
        <dbReference type="ARBA" id="ARBA00004286"/>
    </source>
</evidence>
<evidence type="ECO:0000313" key="17">
    <source>
        <dbReference type="Proteomes" id="UP000239757"/>
    </source>
</evidence>
<dbReference type="GO" id="GO:0042054">
    <property type="term" value="F:histone methyltransferase activity"/>
    <property type="evidence" value="ECO:0007669"/>
    <property type="project" value="InterPro"/>
</dbReference>
<dbReference type="EMBL" id="KZ667282">
    <property type="protein sequence ID" value="PPR91582.1"/>
    <property type="molecule type" value="Genomic_DNA"/>
</dbReference>
<name>A0A2P5WKG3_GOSBA</name>
<dbReference type="Pfam" id="PF00856">
    <property type="entry name" value="SET"/>
    <property type="match status" value="1"/>
</dbReference>
<dbReference type="InterPro" id="IPR050777">
    <property type="entry name" value="SET2_Histone-Lys_MeTrsfase"/>
</dbReference>
<evidence type="ECO:0000256" key="4">
    <source>
        <dbReference type="ARBA" id="ARBA00022603"/>
    </source>
</evidence>
<feature type="domain" description="CW-type" evidence="14">
    <location>
        <begin position="920"/>
        <end position="973"/>
    </location>
</feature>
<evidence type="ECO:0000256" key="6">
    <source>
        <dbReference type="ARBA" id="ARBA00022691"/>
    </source>
</evidence>
<evidence type="ECO:0008006" key="18">
    <source>
        <dbReference type="Google" id="ProtNLM"/>
    </source>
</evidence>
<feature type="domain" description="AWS" evidence="15">
    <location>
        <begin position="1034"/>
        <end position="1084"/>
    </location>
</feature>
<dbReference type="InterPro" id="IPR003616">
    <property type="entry name" value="Post-SET_dom"/>
</dbReference>
<dbReference type="InterPro" id="IPR011124">
    <property type="entry name" value="Znf_CW"/>
</dbReference>
<dbReference type="PROSITE" id="PS51215">
    <property type="entry name" value="AWS"/>
    <property type="match status" value="1"/>
</dbReference>
<feature type="domain" description="SET" evidence="12">
    <location>
        <begin position="1086"/>
        <end position="1428"/>
    </location>
</feature>
<evidence type="ECO:0000259" key="15">
    <source>
        <dbReference type="PROSITE" id="PS51215"/>
    </source>
</evidence>
<keyword evidence="8" id="KW-0863">Zinc-finger</keyword>